<evidence type="ECO:0000313" key="2">
    <source>
        <dbReference type="EMBL" id="JAD64591.1"/>
    </source>
</evidence>
<reference evidence="2" key="1">
    <citation type="submission" date="2014-09" db="EMBL/GenBank/DDBJ databases">
        <authorList>
            <person name="Magalhaes I.L.F."/>
            <person name="Oliveira U."/>
            <person name="Santos F.R."/>
            <person name="Vidigal T.H.D.A."/>
            <person name="Brescovit A.D."/>
            <person name="Santos A.J."/>
        </authorList>
    </citation>
    <scope>NUCLEOTIDE SEQUENCE</scope>
    <source>
        <tissue evidence="2">Shoot tissue taken approximately 20 cm above the soil surface</tissue>
    </source>
</reference>
<sequence length="112" mass="12608">MVHASITSVQFLSTCLLSQAIVTVLQTFYNMQGFKSRSVTFVQAERAAGGSFMQIPIVIWCIGHLVLSMGKFWSGKRYCGHYDAQLRCGANFLDIQLGYWPNSVHTQTRRAQ</sequence>
<name>A0A0A9BMN1_ARUDO</name>
<keyword evidence="1" id="KW-1133">Transmembrane helix</keyword>
<organism evidence="2">
    <name type="scientific">Arundo donax</name>
    <name type="common">Giant reed</name>
    <name type="synonym">Donax arundinaceus</name>
    <dbReference type="NCBI Taxonomy" id="35708"/>
    <lineage>
        <taxon>Eukaryota</taxon>
        <taxon>Viridiplantae</taxon>
        <taxon>Streptophyta</taxon>
        <taxon>Embryophyta</taxon>
        <taxon>Tracheophyta</taxon>
        <taxon>Spermatophyta</taxon>
        <taxon>Magnoliopsida</taxon>
        <taxon>Liliopsida</taxon>
        <taxon>Poales</taxon>
        <taxon>Poaceae</taxon>
        <taxon>PACMAD clade</taxon>
        <taxon>Arundinoideae</taxon>
        <taxon>Arundineae</taxon>
        <taxon>Arundo</taxon>
    </lineage>
</organism>
<accession>A0A0A9BMN1</accession>
<evidence type="ECO:0000256" key="1">
    <source>
        <dbReference type="SAM" id="Phobius"/>
    </source>
</evidence>
<protein>
    <submittedName>
        <fullName evidence="2">Uncharacterized protein</fullName>
    </submittedName>
</protein>
<keyword evidence="1" id="KW-0812">Transmembrane</keyword>
<feature type="transmembrane region" description="Helical" evidence="1">
    <location>
        <begin position="47"/>
        <end position="67"/>
    </location>
</feature>
<dbReference type="EMBL" id="GBRH01233304">
    <property type="protein sequence ID" value="JAD64591.1"/>
    <property type="molecule type" value="Transcribed_RNA"/>
</dbReference>
<keyword evidence="1" id="KW-0472">Membrane</keyword>
<proteinExistence type="predicted"/>
<reference evidence="2" key="2">
    <citation type="journal article" date="2015" name="Data Brief">
        <title>Shoot transcriptome of the giant reed, Arundo donax.</title>
        <authorList>
            <person name="Barrero R.A."/>
            <person name="Guerrero F.D."/>
            <person name="Moolhuijzen P."/>
            <person name="Goolsby J.A."/>
            <person name="Tidwell J."/>
            <person name="Bellgard S.E."/>
            <person name="Bellgard M.I."/>
        </authorList>
    </citation>
    <scope>NUCLEOTIDE SEQUENCE</scope>
    <source>
        <tissue evidence="2">Shoot tissue taken approximately 20 cm above the soil surface</tissue>
    </source>
</reference>
<dbReference type="AlphaFoldDB" id="A0A0A9BMN1"/>